<keyword evidence="6 11" id="KW-0067">ATP-binding</keyword>
<comment type="catalytic activity">
    <reaction evidence="10">
        <text>L-seryl-[protein] + ATP = O-phospho-L-seryl-[protein] + ADP + H(+)</text>
        <dbReference type="Rhea" id="RHEA:17989"/>
        <dbReference type="Rhea" id="RHEA-COMP:9863"/>
        <dbReference type="Rhea" id="RHEA-COMP:11604"/>
        <dbReference type="ChEBI" id="CHEBI:15378"/>
        <dbReference type="ChEBI" id="CHEBI:29999"/>
        <dbReference type="ChEBI" id="CHEBI:30616"/>
        <dbReference type="ChEBI" id="CHEBI:83421"/>
        <dbReference type="ChEBI" id="CHEBI:456216"/>
        <dbReference type="EC" id="2.7.11.1"/>
    </reaction>
    <physiologicalReaction direction="left-to-right" evidence="10">
        <dbReference type="Rhea" id="RHEA:17990"/>
    </physiologicalReaction>
</comment>
<evidence type="ECO:0000313" key="14">
    <source>
        <dbReference type="Proteomes" id="UP000279600"/>
    </source>
</evidence>
<dbReference type="SMART" id="SM00220">
    <property type="entry name" value="S_TKc"/>
    <property type="match status" value="1"/>
</dbReference>
<dbReference type="EC" id="2.7.11.1" evidence="1"/>
<feature type="binding site" evidence="11">
    <location>
        <position position="50"/>
    </location>
    <ligand>
        <name>ATP</name>
        <dbReference type="ChEBI" id="CHEBI:30616"/>
    </ligand>
</feature>
<dbReference type="PROSITE" id="PS00108">
    <property type="entry name" value="PROTEIN_KINASE_ST"/>
    <property type="match status" value="1"/>
</dbReference>
<keyword evidence="5" id="KW-0418">Kinase</keyword>
<evidence type="ECO:0000256" key="6">
    <source>
        <dbReference type="ARBA" id="ARBA00022840"/>
    </source>
</evidence>
<proteinExistence type="inferred from homology"/>
<dbReference type="Pfam" id="PF00069">
    <property type="entry name" value="Pkinase"/>
    <property type="match status" value="1"/>
</dbReference>
<dbReference type="KEGG" id="noj:EJ995_08065"/>
<dbReference type="InterPro" id="IPR050339">
    <property type="entry name" value="CC_SR_Kinase"/>
</dbReference>
<evidence type="ECO:0000256" key="3">
    <source>
        <dbReference type="ARBA" id="ARBA00022679"/>
    </source>
</evidence>
<dbReference type="PANTHER" id="PTHR11042:SF160">
    <property type="entry name" value="EUKARYOTIC TRANSLATION INITIATION FACTOR 2-ALPHA KINASE 1"/>
    <property type="match status" value="1"/>
</dbReference>
<dbReference type="InterPro" id="IPR008271">
    <property type="entry name" value="Ser/Thr_kinase_AS"/>
</dbReference>
<keyword evidence="7" id="KW-0652">Protein synthesis inhibitor</keyword>
<evidence type="ECO:0000256" key="1">
    <source>
        <dbReference type="ARBA" id="ARBA00012513"/>
    </source>
</evidence>
<dbReference type="RefSeq" id="WP_126447379.1">
    <property type="nucleotide sequence ID" value="NZ_CP034549.1"/>
</dbReference>
<evidence type="ECO:0000259" key="12">
    <source>
        <dbReference type="PROSITE" id="PS50011"/>
    </source>
</evidence>
<dbReference type="Gene3D" id="1.10.510.10">
    <property type="entry name" value="Transferase(Phosphotransferase) domain 1"/>
    <property type="match status" value="1"/>
</dbReference>
<organism evidence="13 14">
    <name type="scientific">Nonlabens ponticola</name>
    <dbReference type="NCBI Taxonomy" id="2496866"/>
    <lineage>
        <taxon>Bacteria</taxon>
        <taxon>Pseudomonadati</taxon>
        <taxon>Bacteroidota</taxon>
        <taxon>Flavobacteriia</taxon>
        <taxon>Flavobacteriales</taxon>
        <taxon>Flavobacteriaceae</taxon>
        <taxon>Nonlabens</taxon>
    </lineage>
</organism>
<gene>
    <name evidence="13" type="ORF">EJ995_08065</name>
</gene>
<evidence type="ECO:0000256" key="11">
    <source>
        <dbReference type="PROSITE-ProRule" id="PRU10141"/>
    </source>
</evidence>
<keyword evidence="14" id="KW-1185">Reference proteome</keyword>
<dbReference type="EMBL" id="CP034549">
    <property type="protein sequence ID" value="AZQ44189.1"/>
    <property type="molecule type" value="Genomic_DNA"/>
</dbReference>
<dbReference type="SUPFAM" id="SSF56112">
    <property type="entry name" value="Protein kinase-like (PK-like)"/>
    <property type="match status" value="1"/>
</dbReference>
<dbReference type="Proteomes" id="UP000279600">
    <property type="component" value="Chromosome"/>
</dbReference>
<evidence type="ECO:0000256" key="5">
    <source>
        <dbReference type="ARBA" id="ARBA00022777"/>
    </source>
</evidence>
<feature type="domain" description="Protein kinase" evidence="12">
    <location>
        <begin position="23"/>
        <end position="274"/>
    </location>
</feature>
<evidence type="ECO:0000313" key="13">
    <source>
        <dbReference type="EMBL" id="AZQ44189.1"/>
    </source>
</evidence>
<accession>A0A3S9MYG3</accession>
<reference evidence="13 14" key="1">
    <citation type="submission" date="2018-12" db="EMBL/GenBank/DDBJ databases">
        <title>Complete genome of Nonlabens sp. MJ115.</title>
        <authorList>
            <person name="Choi H.S."/>
            <person name="Jung J."/>
        </authorList>
    </citation>
    <scope>NUCLEOTIDE SEQUENCE [LARGE SCALE GENOMIC DNA]</scope>
    <source>
        <strain evidence="13 14">MJ115</strain>
    </source>
</reference>
<dbReference type="AlphaFoldDB" id="A0A3S9MYG3"/>
<keyword evidence="4 11" id="KW-0547">Nucleotide-binding</keyword>
<keyword evidence="3" id="KW-0808">Transferase</keyword>
<dbReference type="GO" id="GO:0004674">
    <property type="term" value="F:protein serine/threonine kinase activity"/>
    <property type="evidence" value="ECO:0007669"/>
    <property type="project" value="UniProtKB-KW"/>
</dbReference>
<dbReference type="InterPro" id="IPR011009">
    <property type="entry name" value="Kinase-like_dom_sf"/>
</dbReference>
<evidence type="ECO:0000256" key="2">
    <source>
        <dbReference type="ARBA" id="ARBA00022527"/>
    </source>
</evidence>
<dbReference type="GO" id="GO:0006796">
    <property type="term" value="P:phosphate-containing compound metabolic process"/>
    <property type="evidence" value="ECO:0007669"/>
    <property type="project" value="UniProtKB-ARBA"/>
</dbReference>
<protein>
    <recommendedName>
        <fullName evidence="1">non-specific serine/threonine protein kinase</fullName>
        <ecNumber evidence="1">2.7.11.1</ecNumber>
    </recommendedName>
</protein>
<sequence>MKERFSRYLKDNKNKIQLSVGEINLIDKIGEGGNGIVYKGEIFGKTFAFKFLLSNTSGKSLKTKTERFLAEYFNIVTIEKTNFIVKYVDYDLLNLEDEEGSAIIPVIMMKEYESSLKLDESENKGQNFIKLLNFLLDAVDEIHSQGIIHRDLKPENILVKDGKYVLADFGIASYNPEIFEIRAKTVKNERIGNRLFSAPEQEIAGKDSHPTMDIYAIGQILQWFATGNTHRGTGRKRISLKIEDERMFNGVIENCLKNEPSQRFQSIADIKQYIKDSREKDIFEYMYDFNRVVRSNFPKNNWGFVHSNDLERIDSLFQTFKDNEELFDNKLWWHDGSGNIDFTLTRKGLATWKFWDSEYSIKEIWVFYDNSVFNDFILVHHNKSEPFIVEGEETFHTAIVDDEHHISYSEYQNGYAEINGKVVDLADHKVEFIERAKEDGYFFVGLTYHCILRQRNDKTVRDFIETLKAKDGNIEIEELREFQWKIRKNKLTEVMMRL</sequence>
<dbReference type="GO" id="GO:0005737">
    <property type="term" value="C:cytoplasm"/>
    <property type="evidence" value="ECO:0007669"/>
    <property type="project" value="TreeGrafter"/>
</dbReference>
<dbReference type="GO" id="GO:0006950">
    <property type="term" value="P:response to stress"/>
    <property type="evidence" value="ECO:0007669"/>
    <property type="project" value="UniProtKB-ARBA"/>
</dbReference>
<dbReference type="GO" id="GO:0005524">
    <property type="term" value="F:ATP binding"/>
    <property type="evidence" value="ECO:0007669"/>
    <property type="project" value="UniProtKB-UniRule"/>
</dbReference>
<evidence type="ECO:0000256" key="9">
    <source>
        <dbReference type="ARBA" id="ARBA00048659"/>
    </source>
</evidence>
<evidence type="ECO:0000256" key="8">
    <source>
        <dbReference type="ARBA" id="ARBA00037982"/>
    </source>
</evidence>
<dbReference type="PROSITE" id="PS00107">
    <property type="entry name" value="PROTEIN_KINASE_ATP"/>
    <property type="match status" value="1"/>
</dbReference>
<dbReference type="InterPro" id="IPR000719">
    <property type="entry name" value="Prot_kinase_dom"/>
</dbReference>
<dbReference type="OrthoDB" id="9813021at2"/>
<keyword evidence="2" id="KW-0723">Serine/threonine-protein kinase</keyword>
<dbReference type="PROSITE" id="PS50011">
    <property type="entry name" value="PROTEIN_KINASE_DOM"/>
    <property type="match status" value="1"/>
</dbReference>
<evidence type="ECO:0000256" key="7">
    <source>
        <dbReference type="ARBA" id="ARBA00023193"/>
    </source>
</evidence>
<name>A0A3S9MYG3_9FLAO</name>
<dbReference type="PANTHER" id="PTHR11042">
    <property type="entry name" value="EUKARYOTIC TRANSLATION INITIATION FACTOR 2-ALPHA KINASE EIF2-ALPHA KINASE -RELATED"/>
    <property type="match status" value="1"/>
</dbReference>
<comment type="similarity">
    <text evidence="8">Belongs to the protein kinase superfamily. Ser/Thr protein kinase family. GCN2 subfamily.</text>
</comment>
<dbReference type="InterPro" id="IPR017441">
    <property type="entry name" value="Protein_kinase_ATP_BS"/>
</dbReference>
<evidence type="ECO:0000256" key="4">
    <source>
        <dbReference type="ARBA" id="ARBA00022741"/>
    </source>
</evidence>
<comment type="catalytic activity">
    <reaction evidence="9">
        <text>L-threonyl-[protein] + ATP = O-phospho-L-threonyl-[protein] + ADP + H(+)</text>
        <dbReference type="Rhea" id="RHEA:46608"/>
        <dbReference type="Rhea" id="RHEA-COMP:11060"/>
        <dbReference type="Rhea" id="RHEA-COMP:11605"/>
        <dbReference type="ChEBI" id="CHEBI:15378"/>
        <dbReference type="ChEBI" id="CHEBI:30013"/>
        <dbReference type="ChEBI" id="CHEBI:30616"/>
        <dbReference type="ChEBI" id="CHEBI:61977"/>
        <dbReference type="ChEBI" id="CHEBI:456216"/>
        <dbReference type="EC" id="2.7.11.1"/>
    </reaction>
    <physiologicalReaction direction="left-to-right" evidence="9">
        <dbReference type="Rhea" id="RHEA:46609"/>
    </physiologicalReaction>
</comment>
<evidence type="ECO:0000256" key="10">
    <source>
        <dbReference type="ARBA" id="ARBA00048977"/>
    </source>
</evidence>
<dbReference type="GO" id="GO:0017148">
    <property type="term" value="P:negative regulation of translation"/>
    <property type="evidence" value="ECO:0007669"/>
    <property type="project" value="UniProtKB-KW"/>
</dbReference>